<accession>A9E385</accession>
<evidence type="ECO:0000313" key="3">
    <source>
        <dbReference type="Proteomes" id="UP000002945"/>
    </source>
</evidence>
<protein>
    <submittedName>
        <fullName evidence="2">Uncharacterized protein</fullName>
    </submittedName>
</protein>
<dbReference type="HOGENOM" id="CLU_1545608_0_0_10"/>
<evidence type="ECO:0000256" key="1">
    <source>
        <dbReference type="SAM" id="SignalP"/>
    </source>
</evidence>
<proteinExistence type="predicted"/>
<sequence>MKNYIKFLVPSILLSTSIAFAQDNIEDSDVVRENVAEFQIVEVELEDNMKMLQETKATYPVVFDENDKYKLNQDRIVVNPSLETTFKLDTDRDSNYEREITINYVRPENFSYEFMLTENGLKVWSNKGMSVKEIHMIDDKNMKKKVNMLTSEGMYNIIMKNGEVYEIEVTDMK</sequence>
<organism evidence="2 3">
    <name type="scientific">Kordia algicida OT-1</name>
    <dbReference type="NCBI Taxonomy" id="391587"/>
    <lineage>
        <taxon>Bacteria</taxon>
        <taxon>Pseudomonadati</taxon>
        <taxon>Bacteroidota</taxon>
        <taxon>Flavobacteriia</taxon>
        <taxon>Flavobacteriales</taxon>
        <taxon>Flavobacteriaceae</taxon>
        <taxon>Kordia</taxon>
    </lineage>
</organism>
<comment type="caution">
    <text evidence="2">The sequence shown here is derived from an EMBL/GenBank/DDBJ whole genome shotgun (WGS) entry which is preliminary data.</text>
</comment>
<dbReference type="eggNOG" id="ENOG5033D58">
    <property type="taxonomic scope" value="Bacteria"/>
</dbReference>
<keyword evidence="1" id="KW-0732">Signal</keyword>
<name>A9E385_9FLAO</name>
<feature type="chain" id="PRO_5002737024" evidence="1">
    <location>
        <begin position="22"/>
        <end position="173"/>
    </location>
</feature>
<dbReference type="RefSeq" id="WP_007094783.1">
    <property type="nucleotide sequence ID" value="NZ_CP142125.1"/>
</dbReference>
<reference evidence="2 3" key="1">
    <citation type="journal article" date="2011" name="J. Bacteriol.">
        <title>Genome sequence of the algicidal bacterium Kordia algicida OT-1.</title>
        <authorList>
            <person name="Lee H.S."/>
            <person name="Kang S.G."/>
            <person name="Kwon K.K."/>
            <person name="Lee J.H."/>
            <person name="Kim S.J."/>
        </authorList>
    </citation>
    <scope>NUCLEOTIDE SEQUENCE [LARGE SCALE GENOMIC DNA]</scope>
    <source>
        <strain evidence="2 3">OT-1</strain>
    </source>
</reference>
<dbReference type="AlphaFoldDB" id="A9E385"/>
<evidence type="ECO:0000313" key="2">
    <source>
        <dbReference type="EMBL" id="EDP95478.1"/>
    </source>
</evidence>
<dbReference type="OrthoDB" id="1434139at2"/>
<dbReference type="Proteomes" id="UP000002945">
    <property type="component" value="Unassembled WGS sequence"/>
</dbReference>
<feature type="signal peptide" evidence="1">
    <location>
        <begin position="1"/>
        <end position="21"/>
    </location>
</feature>
<dbReference type="EMBL" id="ABIB01000008">
    <property type="protein sequence ID" value="EDP95478.1"/>
    <property type="molecule type" value="Genomic_DNA"/>
</dbReference>
<keyword evidence="3" id="KW-1185">Reference proteome</keyword>
<gene>
    <name evidence="2" type="ORF">KAOT1_11161</name>
</gene>